<name>A0A9J6H1D4_HAELO</name>
<evidence type="ECO:0000313" key="2">
    <source>
        <dbReference type="Proteomes" id="UP000821853"/>
    </source>
</evidence>
<gene>
    <name evidence="1" type="ORF">HPB48_022575</name>
</gene>
<comment type="caution">
    <text evidence="1">The sequence shown here is derived from an EMBL/GenBank/DDBJ whole genome shotgun (WGS) entry which is preliminary data.</text>
</comment>
<protein>
    <submittedName>
        <fullName evidence="1">Uncharacterized protein</fullName>
    </submittedName>
</protein>
<reference evidence="1 2" key="1">
    <citation type="journal article" date="2020" name="Cell">
        <title>Large-Scale Comparative Analyses of Tick Genomes Elucidate Their Genetic Diversity and Vector Capacities.</title>
        <authorList>
            <consortium name="Tick Genome and Microbiome Consortium (TIGMIC)"/>
            <person name="Jia N."/>
            <person name="Wang J."/>
            <person name="Shi W."/>
            <person name="Du L."/>
            <person name="Sun Y."/>
            <person name="Zhan W."/>
            <person name="Jiang J.F."/>
            <person name="Wang Q."/>
            <person name="Zhang B."/>
            <person name="Ji P."/>
            <person name="Bell-Sakyi L."/>
            <person name="Cui X.M."/>
            <person name="Yuan T.T."/>
            <person name="Jiang B.G."/>
            <person name="Yang W.F."/>
            <person name="Lam T.T."/>
            <person name="Chang Q.C."/>
            <person name="Ding S.J."/>
            <person name="Wang X.J."/>
            <person name="Zhu J.G."/>
            <person name="Ruan X.D."/>
            <person name="Zhao L."/>
            <person name="Wei J.T."/>
            <person name="Ye R.Z."/>
            <person name="Que T.C."/>
            <person name="Du C.H."/>
            <person name="Zhou Y.H."/>
            <person name="Cheng J.X."/>
            <person name="Dai P.F."/>
            <person name="Guo W.B."/>
            <person name="Han X.H."/>
            <person name="Huang E.J."/>
            <person name="Li L.F."/>
            <person name="Wei W."/>
            <person name="Gao Y.C."/>
            <person name="Liu J.Z."/>
            <person name="Shao H.Z."/>
            <person name="Wang X."/>
            <person name="Wang C.C."/>
            <person name="Yang T.C."/>
            <person name="Huo Q.B."/>
            <person name="Li W."/>
            <person name="Chen H.Y."/>
            <person name="Chen S.E."/>
            <person name="Zhou L.G."/>
            <person name="Ni X.B."/>
            <person name="Tian J.H."/>
            <person name="Sheng Y."/>
            <person name="Liu T."/>
            <person name="Pan Y.S."/>
            <person name="Xia L.Y."/>
            <person name="Li J."/>
            <person name="Zhao F."/>
            <person name="Cao W.C."/>
        </authorList>
    </citation>
    <scope>NUCLEOTIDE SEQUENCE [LARGE SCALE GENOMIC DNA]</scope>
    <source>
        <strain evidence="1">HaeL-2018</strain>
    </source>
</reference>
<keyword evidence="2" id="KW-1185">Reference proteome</keyword>
<proteinExistence type="predicted"/>
<dbReference type="EMBL" id="JABSTR010000010">
    <property type="protein sequence ID" value="KAH9380832.1"/>
    <property type="molecule type" value="Genomic_DNA"/>
</dbReference>
<sequence>MGFQHSLDEWQAAPSWHGISASKFSKPASICKAHNFSVVHKSPVTHTIVYTGIAVTSVPSRNDTGEEDDSGLAHVCVVAWIDTTHCVANVGLLTSTASADTTYLALLALLYAAQWARNTFEPRDVPHKLLLFTD</sequence>
<evidence type="ECO:0000313" key="1">
    <source>
        <dbReference type="EMBL" id="KAH9380832.1"/>
    </source>
</evidence>
<dbReference type="AlphaFoldDB" id="A0A9J6H1D4"/>
<organism evidence="1 2">
    <name type="scientific">Haemaphysalis longicornis</name>
    <name type="common">Bush tick</name>
    <dbReference type="NCBI Taxonomy" id="44386"/>
    <lineage>
        <taxon>Eukaryota</taxon>
        <taxon>Metazoa</taxon>
        <taxon>Ecdysozoa</taxon>
        <taxon>Arthropoda</taxon>
        <taxon>Chelicerata</taxon>
        <taxon>Arachnida</taxon>
        <taxon>Acari</taxon>
        <taxon>Parasitiformes</taxon>
        <taxon>Ixodida</taxon>
        <taxon>Ixodoidea</taxon>
        <taxon>Ixodidae</taxon>
        <taxon>Haemaphysalinae</taxon>
        <taxon>Haemaphysalis</taxon>
    </lineage>
</organism>
<accession>A0A9J6H1D4</accession>
<dbReference type="Proteomes" id="UP000821853">
    <property type="component" value="Chromosome 8"/>
</dbReference>
<dbReference type="VEuPathDB" id="VectorBase:HLOH_056308"/>